<feature type="domain" description="RDD" evidence="8">
    <location>
        <begin position="51"/>
        <end position="202"/>
    </location>
</feature>
<reference evidence="9 10" key="1">
    <citation type="submission" date="2019-06" db="EMBL/GenBank/DDBJ databases">
        <title>Sequencing the genomes of 1000 actinobacteria strains.</title>
        <authorList>
            <person name="Klenk H.-P."/>
        </authorList>
    </citation>
    <scope>NUCLEOTIDE SEQUENCE [LARGE SCALE GENOMIC DNA]</scope>
    <source>
        <strain evidence="9 10">DSM 12362</strain>
    </source>
</reference>
<evidence type="ECO:0000256" key="3">
    <source>
        <dbReference type="ARBA" id="ARBA00022692"/>
    </source>
</evidence>
<dbReference type="EMBL" id="VFPU01000002">
    <property type="protein sequence ID" value="TQM91257.1"/>
    <property type="molecule type" value="Genomic_DNA"/>
</dbReference>
<evidence type="ECO:0000256" key="4">
    <source>
        <dbReference type="ARBA" id="ARBA00022989"/>
    </source>
</evidence>
<feature type="transmembrane region" description="Helical" evidence="7">
    <location>
        <begin position="61"/>
        <end position="85"/>
    </location>
</feature>
<dbReference type="PANTHER" id="PTHR36115">
    <property type="entry name" value="PROLINE-RICH ANTIGEN HOMOLOG-RELATED"/>
    <property type="match status" value="1"/>
</dbReference>
<sequence length="209" mass="21446">MTEPTTPQSTPGDPTPGYGAPTPPPPSGWQPAPAPPTGSQFSPAPGVGRPAELMDRFLARLIDHVIIGAVNMVLVTTIIIGSVLGGGGGLFGNGLTFFQSLISAVLSVAISLGYFAYLESTRGQTIGKMIMKLETRDAAGGRPSMEQAVKRNVYLAASLISVVPFIGPVIASLAQIAAVVTIALGINSDTAGRKGWHDNLAGTQVVKVG</sequence>
<feature type="compositionally biased region" description="Pro residues" evidence="6">
    <location>
        <begin position="21"/>
        <end position="36"/>
    </location>
</feature>
<feature type="transmembrane region" description="Helical" evidence="7">
    <location>
        <begin position="97"/>
        <end position="118"/>
    </location>
</feature>
<evidence type="ECO:0000256" key="7">
    <source>
        <dbReference type="SAM" id="Phobius"/>
    </source>
</evidence>
<feature type="compositionally biased region" description="Low complexity" evidence="6">
    <location>
        <begin position="10"/>
        <end position="20"/>
    </location>
</feature>
<comment type="subcellular location">
    <subcellularLocation>
        <location evidence="1">Cell membrane</location>
        <topology evidence="1">Multi-pass membrane protein</topology>
    </subcellularLocation>
</comment>
<name>A0A543K871_9MICO</name>
<evidence type="ECO:0000256" key="6">
    <source>
        <dbReference type="SAM" id="MobiDB-lite"/>
    </source>
</evidence>
<dbReference type="InterPro" id="IPR051791">
    <property type="entry name" value="Pra-immunoreactive"/>
</dbReference>
<dbReference type="RefSeq" id="WP_170233674.1">
    <property type="nucleotide sequence ID" value="NZ_BAAAIL010000001.1"/>
</dbReference>
<evidence type="ECO:0000256" key="5">
    <source>
        <dbReference type="ARBA" id="ARBA00023136"/>
    </source>
</evidence>
<organism evidence="9 10">
    <name type="scientific">Ornithinimicrobium humiphilum</name>
    <dbReference type="NCBI Taxonomy" id="125288"/>
    <lineage>
        <taxon>Bacteria</taxon>
        <taxon>Bacillati</taxon>
        <taxon>Actinomycetota</taxon>
        <taxon>Actinomycetes</taxon>
        <taxon>Micrococcales</taxon>
        <taxon>Ornithinimicrobiaceae</taxon>
        <taxon>Ornithinimicrobium</taxon>
    </lineage>
</organism>
<protein>
    <submittedName>
        <fullName evidence="9">Putative RDD family membrane protein YckC</fullName>
    </submittedName>
</protein>
<keyword evidence="2" id="KW-1003">Cell membrane</keyword>
<keyword evidence="10" id="KW-1185">Reference proteome</keyword>
<dbReference type="PANTHER" id="PTHR36115:SF4">
    <property type="entry name" value="MEMBRANE PROTEIN"/>
    <property type="match status" value="1"/>
</dbReference>
<gene>
    <name evidence="9" type="ORF">FB476_2995</name>
</gene>
<evidence type="ECO:0000256" key="2">
    <source>
        <dbReference type="ARBA" id="ARBA00022475"/>
    </source>
</evidence>
<dbReference type="AlphaFoldDB" id="A0A543K871"/>
<accession>A0A543K871</accession>
<feature type="region of interest" description="Disordered" evidence="6">
    <location>
        <begin position="1"/>
        <end position="46"/>
    </location>
</feature>
<dbReference type="Pfam" id="PF06271">
    <property type="entry name" value="RDD"/>
    <property type="match status" value="1"/>
</dbReference>
<evidence type="ECO:0000256" key="1">
    <source>
        <dbReference type="ARBA" id="ARBA00004651"/>
    </source>
</evidence>
<evidence type="ECO:0000313" key="10">
    <source>
        <dbReference type="Proteomes" id="UP000315133"/>
    </source>
</evidence>
<evidence type="ECO:0000259" key="8">
    <source>
        <dbReference type="Pfam" id="PF06271"/>
    </source>
</evidence>
<proteinExistence type="predicted"/>
<dbReference type="GO" id="GO:0005886">
    <property type="term" value="C:plasma membrane"/>
    <property type="evidence" value="ECO:0007669"/>
    <property type="project" value="UniProtKB-SubCell"/>
</dbReference>
<keyword evidence="3 7" id="KW-0812">Transmembrane</keyword>
<evidence type="ECO:0000313" key="9">
    <source>
        <dbReference type="EMBL" id="TQM91257.1"/>
    </source>
</evidence>
<dbReference type="InterPro" id="IPR010432">
    <property type="entry name" value="RDD"/>
</dbReference>
<feature type="transmembrane region" description="Helical" evidence="7">
    <location>
        <begin position="153"/>
        <end position="186"/>
    </location>
</feature>
<keyword evidence="4 7" id="KW-1133">Transmembrane helix</keyword>
<comment type="caution">
    <text evidence="9">The sequence shown here is derived from an EMBL/GenBank/DDBJ whole genome shotgun (WGS) entry which is preliminary data.</text>
</comment>
<keyword evidence="5 7" id="KW-0472">Membrane</keyword>
<dbReference type="Proteomes" id="UP000315133">
    <property type="component" value="Unassembled WGS sequence"/>
</dbReference>